<organism evidence="2 3">
    <name type="scientific">Thiosulfativibrio zosterae</name>
    <dbReference type="NCBI Taxonomy" id="2675053"/>
    <lineage>
        <taxon>Bacteria</taxon>
        <taxon>Pseudomonadati</taxon>
        <taxon>Pseudomonadota</taxon>
        <taxon>Gammaproteobacteria</taxon>
        <taxon>Thiotrichales</taxon>
        <taxon>Piscirickettsiaceae</taxon>
        <taxon>Thiosulfativibrio</taxon>
    </lineage>
</organism>
<protein>
    <submittedName>
        <fullName evidence="2">Oxidoreductase</fullName>
    </submittedName>
</protein>
<dbReference type="PRINTS" id="PR00081">
    <property type="entry name" value="GDHRDH"/>
</dbReference>
<evidence type="ECO:0000313" key="2">
    <source>
        <dbReference type="EMBL" id="BBP43090.1"/>
    </source>
</evidence>
<dbReference type="Gene3D" id="3.40.50.720">
    <property type="entry name" value="NAD(P)-binding Rossmann-like Domain"/>
    <property type="match status" value="1"/>
</dbReference>
<dbReference type="PANTHER" id="PTHR42760">
    <property type="entry name" value="SHORT-CHAIN DEHYDROGENASES/REDUCTASES FAMILY MEMBER"/>
    <property type="match status" value="1"/>
</dbReference>
<dbReference type="KEGG" id="tzo:THMIRHAT_08360"/>
<dbReference type="PRINTS" id="PR00080">
    <property type="entry name" value="SDRFAMILY"/>
</dbReference>
<sequence>MSQAVYLITGTRKGLGKKLAEHYLTQGHWVAGCSRGKSTIEHQNYLHFELDVADEKAVISMVRQVKKKVGSIDFLLNNAGMAAMNHIFTTPYQHAHSLFKTNFFGTFLFVREVGKLMLKQQRGSIVNFTSVAAPLNLEGEAVYAASKAAIESFTRVAAKELGAYGVRVNAIGPTPVKTDLIKNVPDHKLQDLLNQQAIKRFGEFDDVLNVIDFFNADRSHFITGQTLYLGGVVS</sequence>
<dbReference type="RefSeq" id="WP_173290922.1">
    <property type="nucleotide sequence ID" value="NZ_AP021888.1"/>
</dbReference>
<evidence type="ECO:0000256" key="1">
    <source>
        <dbReference type="ARBA" id="ARBA00006484"/>
    </source>
</evidence>
<dbReference type="CDD" id="cd05233">
    <property type="entry name" value="SDR_c"/>
    <property type="match status" value="1"/>
</dbReference>
<gene>
    <name evidence="2" type="ORF">THMIRHAT_08360</name>
</gene>
<dbReference type="EMBL" id="AP021888">
    <property type="protein sequence ID" value="BBP43090.1"/>
    <property type="molecule type" value="Genomic_DNA"/>
</dbReference>
<evidence type="ECO:0000313" key="3">
    <source>
        <dbReference type="Proteomes" id="UP000501466"/>
    </source>
</evidence>
<reference evidence="3" key="1">
    <citation type="submission" date="2019-11" db="EMBL/GenBank/DDBJ databases">
        <title>Isolation and characterization of two novel species in the genus Thiomicrorhabdus.</title>
        <authorList>
            <person name="Mochizuki J."/>
            <person name="Kojima H."/>
            <person name="Fukui M."/>
        </authorList>
    </citation>
    <scope>NUCLEOTIDE SEQUENCE [LARGE SCALE GENOMIC DNA]</scope>
    <source>
        <strain evidence="3">AkT22</strain>
    </source>
</reference>
<proteinExistence type="inferred from homology"/>
<dbReference type="GO" id="GO:0016616">
    <property type="term" value="F:oxidoreductase activity, acting on the CH-OH group of donors, NAD or NADP as acceptor"/>
    <property type="evidence" value="ECO:0007669"/>
    <property type="project" value="TreeGrafter"/>
</dbReference>
<dbReference type="AlphaFoldDB" id="A0A6F8PM64"/>
<dbReference type="InterPro" id="IPR020904">
    <property type="entry name" value="Sc_DH/Rdtase_CS"/>
</dbReference>
<dbReference type="Pfam" id="PF13561">
    <property type="entry name" value="adh_short_C2"/>
    <property type="match status" value="1"/>
</dbReference>
<dbReference type="InterPro" id="IPR036291">
    <property type="entry name" value="NAD(P)-bd_dom_sf"/>
</dbReference>
<dbReference type="SUPFAM" id="SSF51735">
    <property type="entry name" value="NAD(P)-binding Rossmann-fold domains"/>
    <property type="match status" value="1"/>
</dbReference>
<dbReference type="Proteomes" id="UP000501466">
    <property type="component" value="Chromosome"/>
</dbReference>
<name>A0A6F8PM64_9GAMM</name>
<dbReference type="PROSITE" id="PS00061">
    <property type="entry name" value="ADH_SHORT"/>
    <property type="match status" value="1"/>
</dbReference>
<comment type="similarity">
    <text evidence="1">Belongs to the short-chain dehydrogenases/reductases (SDR) family.</text>
</comment>
<accession>A0A6F8PM64</accession>
<dbReference type="InterPro" id="IPR002347">
    <property type="entry name" value="SDR_fam"/>
</dbReference>
<keyword evidence="3" id="KW-1185">Reference proteome</keyword>
<dbReference type="FunFam" id="3.40.50.720:FF:000084">
    <property type="entry name" value="Short-chain dehydrogenase reductase"/>
    <property type="match status" value="1"/>
</dbReference>